<gene>
    <name evidence="1" type="ORF">NCGR_LOCUS15916</name>
</gene>
<proteinExistence type="predicted"/>
<evidence type="ECO:0000313" key="1">
    <source>
        <dbReference type="EMBL" id="CAD6223508.1"/>
    </source>
</evidence>
<evidence type="ECO:0000313" key="2">
    <source>
        <dbReference type="Proteomes" id="UP000604825"/>
    </source>
</evidence>
<reference evidence="1" key="1">
    <citation type="submission" date="2020-10" db="EMBL/GenBank/DDBJ databases">
        <authorList>
            <person name="Han B."/>
            <person name="Lu T."/>
            <person name="Zhao Q."/>
            <person name="Huang X."/>
            <person name="Zhao Y."/>
        </authorList>
    </citation>
    <scope>NUCLEOTIDE SEQUENCE</scope>
</reference>
<dbReference type="AlphaFoldDB" id="A0A811NG40"/>
<name>A0A811NG40_9POAL</name>
<organism evidence="1 2">
    <name type="scientific">Miscanthus lutarioriparius</name>
    <dbReference type="NCBI Taxonomy" id="422564"/>
    <lineage>
        <taxon>Eukaryota</taxon>
        <taxon>Viridiplantae</taxon>
        <taxon>Streptophyta</taxon>
        <taxon>Embryophyta</taxon>
        <taxon>Tracheophyta</taxon>
        <taxon>Spermatophyta</taxon>
        <taxon>Magnoliopsida</taxon>
        <taxon>Liliopsida</taxon>
        <taxon>Poales</taxon>
        <taxon>Poaceae</taxon>
        <taxon>PACMAD clade</taxon>
        <taxon>Panicoideae</taxon>
        <taxon>Andropogonodae</taxon>
        <taxon>Andropogoneae</taxon>
        <taxon>Saccharinae</taxon>
        <taxon>Miscanthus</taxon>
    </lineage>
</organism>
<protein>
    <submittedName>
        <fullName evidence="1">Uncharacterized protein</fullName>
    </submittedName>
</protein>
<sequence length="121" mass="13573">MDPQLKVILNEIQKSKEDFNCRFDAHDEQWMGRFANLDRARADHAAIVDKHFDALESTCPTSPSTSTSGSPIWKISRGGKLLTDGSDRITALEVTTTDLSTWRPEIEALVDDLKLEVKKLS</sequence>
<comment type="caution">
    <text evidence="1">The sequence shown here is derived from an EMBL/GenBank/DDBJ whole genome shotgun (WGS) entry which is preliminary data.</text>
</comment>
<keyword evidence="2" id="KW-1185">Reference proteome</keyword>
<dbReference type="Proteomes" id="UP000604825">
    <property type="component" value="Unassembled WGS sequence"/>
</dbReference>
<dbReference type="EMBL" id="CAJGYO010000004">
    <property type="protein sequence ID" value="CAD6223508.1"/>
    <property type="molecule type" value="Genomic_DNA"/>
</dbReference>
<accession>A0A811NG40</accession>